<organism evidence="1 2">
    <name type="scientific">Pedobacter riviphilus</name>
    <dbReference type="NCBI Taxonomy" id="2766984"/>
    <lineage>
        <taxon>Bacteria</taxon>
        <taxon>Pseudomonadati</taxon>
        <taxon>Bacteroidota</taxon>
        <taxon>Sphingobacteriia</taxon>
        <taxon>Sphingobacteriales</taxon>
        <taxon>Sphingobacteriaceae</taxon>
        <taxon>Pedobacter</taxon>
    </lineage>
</organism>
<reference evidence="1 2" key="1">
    <citation type="submission" date="2020-09" db="EMBL/GenBank/DDBJ databases">
        <title>Pedobacter sp. SW-16 isolated from soil near Yeocheon.</title>
        <authorList>
            <person name="Im H.S."/>
            <person name="Joung Y."/>
            <person name="Lee S.-S."/>
        </authorList>
    </citation>
    <scope>NUCLEOTIDE SEQUENCE [LARGE SCALE GENOMIC DNA]</scope>
    <source>
        <strain evidence="1 2">SW-16</strain>
    </source>
</reference>
<dbReference type="EMBL" id="CP061171">
    <property type="protein sequence ID" value="QNR83763.1"/>
    <property type="molecule type" value="Genomic_DNA"/>
</dbReference>
<evidence type="ECO:0008006" key="3">
    <source>
        <dbReference type="Google" id="ProtNLM"/>
    </source>
</evidence>
<evidence type="ECO:0000313" key="1">
    <source>
        <dbReference type="EMBL" id="QNR83763.1"/>
    </source>
</evidence>
<protein>
    <recommendedName>
        <fullName evidence="3">Lipoprotein</fullName>
    </recommendedName>
</protein>
<sequence length="347" mass="40407">MLNKIDMRKISILVISVFLFLGCKQKSIVHPTFYYWKTDYQNKKEETSYLDQFKSKSLYVRIMDVDFNPDLQLPVPISPVKFSDPIPKQTNIIPVVFIVNQVFNKIDTTQTMVMADRIAKFVSAKVKQAGKQNYHELQIDCDWTKGTRNRYFKFLEQLKANPLLKGKTISVTLRLHQVKNIVSSGVPPVEKAILMCYNMGNLRKYGRQNSILDQHEMDLYLKDYLEQYPLPLDVALPIFEWAVVFRNGQYAGISKRIGNTQIADKKLFKQRENSILYDLLKDDPAAGLKQGDVVRWEQISSKDLIATSKFLSRYLAPRDRNLVFYHLDTDLLKHFTYDDVQKIIANF</sequence>
<name>A0ABX6TE36_9SPHI</name>
<proteinExistence type="predicted"/>
<evidence type="ECO:0000313" key="2">
    <source>
        <dbReference type="Proteomes" id="UP000516439"/>
    </source>
</evidence>
<gene>
    <name evidence="1" type="ORF">H9N25_17710</name>
</gene>
<dbReference type="PROSITE" id="PS51257">
    <property type="entry name" value="PROKAR_LIPOPROTEIN"/>
    <property type="match status" value="1"/>
</dbReference>
<dbReference type="Proteomes" id="UP000516439">
    <property type="component" value="Chromosome"/>
</dbReference>
<keyword evidence="2" id="KW-1185">Reference proteome</keyword>
<accession>A0ABX6TE36</accession>